<evidence type="ECO:0000313" key="14">
    <source>
        <dbReference type="Proteomes" id="UP000460317"/>
    </source>
</evidence>
<dbReference type="EMBL" id="WCRY01000008">
    <property type="protein sequence ID" value="KAB4482953.1"/>
    <property type="molecule type" value="Genomic_DNA"/>
</dbReference>
<sequence>MKKKIIILTAFMGLMLSACSDFLDRKPLTQPDNTTFLSGREQVENYINALYPALPAPAQYGMGVRGEEVNSDNILAEKYDMRLNGENNLFSGSSDWKKGYENLRDVNYFFYYYCVPEIEETAEIQSLRGEAYFLRAYWHFYLLTRFGDIPIMDDFWDGNATVAGLQIPATKRSDVARFILSDLKAAIGELPETRASLFSRSKYQGLRINKEAAIILAMRVALYEGSWEKYHKGTEFAKEDNSAEFYQEVLNWGDQQLFPAGLTLNTKDSDKEAISAEDAFAHLFNKKDLSGIQEAVFWKKYSLNDGIFNALGGLLSSGVVNTDGPAGLSKSLVDNYLYTDGTFIDPAELKFKDFNQMFKDRDARLLATVMHTGCKYRSNAGATASKPMNVRAYDPTGTKEEIKLKNDDIVSPSLNGNGNSKNVTGFHIRMGIDTTYVDGNSETAIIMFRYAEGLLCYAEAAAELNKYDDNVAAKTIKALRERAGVKYITPTTDPNFPFTGISPVIQEIRRERRSELALQGFRLDDLMRWAGAGTLKGIDGRGRGAYLGKEGILYRSFSPEGQESLKLVLKDNEGWMDPLQQYLPNGYLFDLKRDYLLPIPQDELQLNRQLRQNPGWENVSE</sequence>
<comment type="subcellular location">
    <subcellularLocation>
        <location evidence="1">Cell outer membrane</location>
    </subcellularLocation>
</comment>
<evidence type="ECO:0000256" key="2">
    <source>
        <dbReference type="ARBA" id="ARBA00006275"/>
    </source>
</evidence>
<reference evidence="11 15" key="2">
    <citation type="submission" date="2021-06" db="EMBL/GenBank/DDBJ databases">
        <title>Interrogation of the integrated mobile genetic elements in gut-associated Bacteroides with a consensus prediction approach.</title>
        <authorList>
            <person name="Campbell D.E."/>
            <person name="Leigh J.R."/>
            <person name="Kim T."/>
            <person name="England W."/>
            <person name="Whitaker R.J."/>
            <person name="Degnan P.H."/>
        </authorList>
    </citation>
    <scope>NUCLEOTIDE SEQUENCE [LARGE SCALE GENOMIC DNA]</scope>
    <source>
        <strain evidence="12">VPI-3443</strain>
        <strain evidence="11 15">WAL8669</strain>
    </source>
</reference>
<keyword evidence="4" id="KW-0472">Membrane</keyword>
<reference evidence="13 14" key="1">
    <citation type="journal article" date="2019" name="Nat. Med.">
        <title>A library of human gut bacterial isolates paired with longitudinal multiomics data enables mechanistic microbiome research.</title>
        <authorList>
            <person name="Poyet M."/>
            <person name="Groussin M."/>
            <person name="Gibbons S.M."/>
            <person name="Avila-Pacheco J."/>
            <person name="Jiang X."/>
            <person name="Kearney S.M."/>
            <person name="Perrotta A.R."/>
            <person name="Berdy B."/>
            <person name="Zhao S."/>
            <person name="Lieberman T.D."/>
            <person name="Swanson P.K."/>
            <person name="Smith M."/>
            <person name="Roesemann S."/>
            <person name="Alexander J.E."/>
            <person name="Rich S.A."/>
            <person name="Livny J."/>
            <person name="Vlamakis H."/>
            <person name="Clish C."/>
            <person name="Bullock K."/>
            <person name="Deik A."/>
            <person name="Scott J."/>
            <person name="Pierce K.A."/>
            <person name="Xavier R.J."/>
            <person name="Alm E.J."/>
        </authorList>
    </citation>
    <scope>NUCLEOTIDE SEQUENCE [LARGE SCALE GENOMIC DNA]</scope>
    <source>
        <strain evidence="10 13">BIOML-A162</strain>
        <strain evidence="9 14">BIOML-A165</strain>
    </source>
</reference>
<feature type="signal peptide" evidence="6">
    <location>
        <begin position="1"/>
        <end position="20"/>
    </location>
</feature>
<dbReference type="Pfam" id="PF07980">
    <property type="entry name" value="SusD_RagB"/>
    <property type="match status" value="1"/>
</dbReference>
<dbReference type="GO" id="GO:0009279">
    <property type="term" value="C:cell outer membrane"/>
    <property type="evidence" value="ECO:0007669"/>
    <property type="project" value="UniProtKB-SubCell"/>
</dbReference>
<evidence type="ECO:0000313" key="11">
    <source>
        <dbReference type="EMBL" id="UYU65683.1"/>
    </source>
</evidence>
<gene>
    <name evidence="10" type="ORF">GAN91_10100</name>
    <name evidence="9" type="ORF">GAN93_15935</name>
    <name evidence="11" type="ORF">KQP68_19190</name>
    <name evidence="12" type="ORF">KQP74_02845</name>
</gene>
<accession>A0A139KR22</accession>
<evidence type="ECO:0000313" key="13">
    <source>
        <dbReference type="Proteomes" id="UP000436858"/>
    </source>
</evidence>
<feature type="chain" id="PRO_5044368514" evidence="6">
    <location>
        <begin position="21"/>
        <end position="621"/>
    </location>
</feature>
<evidence type="ECO:0000256" key="5">
    <source>
        <dbReference type="ARBA" id="ARBA00023237"/>
    </source>
</evidence>
<proteinExistence type="inferred from homology"/>
<keyword evidence="5" id="KW-0998">Cell outer membrane</keyword>
<evidence type="ECO:0000313" key="9">
    <source>
        <dbReference type="EMBL" id="KAB4450443.1"/>
    </source>
</evidence>
<organism evidence="10 13">
    <name type="scientific">Bacteroides thetaiotaomicron</name>
    <dbReference type="NCBI Taxonomy" id="818"/>
    <lineage>
        <taxon>Bacteria</taxon>
        <taxon>Pseudomonadati</taxon>
        <taxon>Bacteroidota</taxon>
        <taxon>Bacteroidia</taxon>
        <taxon>Bacteroidales</taxon>
        <taxon>Bacteroidaceae</taxon>
        <taxon>Bacteroides</taxon>
    </lineage>
</organism>
<dbReference type="Proteomes" id="UP000436858">
    <property type="component" value="Unassembled WGS sequence"/>
</dbReference>
<dbReference type="EMBL" id="WCSB01000015">
    <property type="protein sequence ID" value="KAB4450443.1"/>
    <property type="molecule type" value="Genomic_DNA"/>
</dbReference>
<name>A0A139KR22_BACT4</name>
<keyword evidence="3 6" id="KW-0732">Signal</keyword>
<evidence type="ECO:0000313" key="10">
    <source>
        <dbReference type="EMBL" id="KAB4482953.1"/>
    </source>
</evidence>
<dbReference type="EMBL" id="CP083685">
    <property type="protein sequence ID" value="UYU91590.1"/>
    <property type="molecule type" value="Genomic_DNA"/>
</dbReference>
<dbReference type="GeneID" id="60924354"/>
<dbReference type="SUPFAM" id="SSF48452">
    <property type="entry name" value="TPR-like"/>
    <property type="match status" value="1"/>
</dbReference>
<dbReference type="Gene3D" id="1.25.40.390">
    <property type="match status" value="1"/>
</dbReference>
<dbReference type="RefSeq" id="WP_011108690.1">
    <property type="nucleotide sequence ID" value="NZ_BQNN01000001.1"/>
</dbReference>
<evidence type="ECO:0000313" key="12">
    <source>
        <dbReference type="EMBL" id="UYU91590.1"/>
    </source>
</evidence>
<evidence type="ECO:0000256" key="4">
    <source>
        <dbReference type="ARBA" id="ARBA00023136"/>
    </source>
</evidence>
<evidence type="ECO:0000259" key="8">
    <source>
        <dbReference type="Pfam" id="PF14322"/>
    </source>
</evidence>
<dbReference type="AlphaFoldDB" id="A0A139KR22"/>
<dbReference type="Proteomes" id="UP001156218">
    <property type="component" value="Chromosome"/>
</dbReference>
<evidence type="ECO:0000259" key="7">
    <source>
        <dbReference type="Pfam" id="PF07980"/>
    </source>
</evidence>
<feature type="domain" description="SusD-like N-terminal" evidence="8">
    <location>
        <begin position="21"/>
        <end position="221"/>
    </location>
</feature>
<dbReference type="Pfam" id="PF14322">
    <property type="entry name" value="SusD-like_3"/>
    <property type="match status" value="1"/>
</dbReference>
<dbReference type="EMBL" id="CP083680">
    <property type="protein sequence ID" value="UYU65683.1"/>
    <property type="molecule type" value="Genomic_DNA"/>
</dbReference>
<dbReference type="InterPro" id="IPR012944">
    <property type="entry name" value="SusD_RagB_dom"/>
</dbReference>
<dbReference type="InterPro" id="IPR011990">
    <property type="entry name" value="TPR-like_helical_dom_sf"/>
</dbReference>
<dbReference type="PROSITE" id="PS51257">
    <property type="entry name" value="PROKAR_LIPOPROTEIN"/>
    <property type="match status" value="1"/>
</dbReference>
<evidence type="ECO:0000313" key="15">
    <source>
        <dbReference type="Proteomes" id="UP001156218"/>
    </source>
</evidence>
<dbReference type="Proteomes" id="UP001162960">
    <property type="component" value="Chromosome"/>
</dbReference>
<evidence type="ECO:0000256" key="3">
    <source>
        <dbReference type="ARBA" id="ARBA00022729"/>
    </source>
</evidence>
<comment type="similarity">
    <text evidence="2">Belongs to the SusD family.</text>
</comment>
<protein>
    <submittedName>
        <fullName evidence="10">RagB/SusD family nutrient uptake outer membrane protein</fullName>
    </submittedName>
</protein>
<feature type="domain" description="RagB/SusD" evidence="7">
    <location>
        <begin position="327"/>
        <end position="616"/>
    </location>
</feature>
<evidence type="ECO:0000256" key="6">
    <source>
        <dbReference type="SAM" id="SignalP"/>
    </source>
</evidence>
<dbReference type="InterPro" id="IPR033985">
    <property type="entry name" value="SusD-like_N"/>
</dbReference>
<dbReference type="OMA" id="ANNIGHS"/>
<evidence type="ECO:0000256" key="1">
    <source>
        <dbReference type="ARBA" id="ARBA00004442"/>
    </source>
</evidence>
<dbReference type="Proteomes" id="UP000460317">
    <property type="component" value="Unassembled WGS sequence"/>
</dbReference>